<protein>
    <submittedName>
        <fullName evidence="1">Uncharacterized protein</fullName>
    </submittedName>
</protein>
<accession>L0HHH6</accession>
<dbReference type="Proteomes" id="UP000010824">
    <property type="component" value="Chromosome"/>
</dbReference>
<dbReference type="GeneID" id="14307895"/>
<proteinExistence type="predicted"/>
<reference evidence="2" key="1">
    <citation type="submission" date="2011-12" db="EMBL/GenBank/DDBJ databases">
        <title>Complete sequence of Methanoregula formicicum SMSP.</title>
        <authorList>
            <person name="Lucas S."/>
            <person name="Han J."/>
            <person name="Lapidus A."/>
            <person name="Cheng J.-F."/>
            <person name="Goodwin L."/>
            <person name="Pitluck S."/>
            <person name="Peters L."/>
            <person name="Ovchinnikova G."/>
            <person name="Teshima H."/>
            <person name="Detter J.C."/>
            <person name="Han C."/>
            <person name="Tapia R."/>
            <person name="Land M."/>
            <person name="Hauser L."/>
            <person name="Kyrpides N."/>
            <person name="Ivanova N."/>
            <person name="Pagani I."/>
            <person name="Imachi H."/>
            <person name="Tamaki H."/>
            <person name="Sekiguchi Y."/>
            <person name="Kamagata Y."/>
            <person name="Cadillo-Quiroz H."/>
            <person name="Zinder S."/>
            <person name="Liu W.-T."/>
            <person name="Woyke T."/>
        </authorList>
    </citation>
    <scope>NUCLEOTIDE SEQUENCE [LARGE SCALE GENOMIC DNA]</scope>
    <source>
        <strain evidence="2">DSM 22288 / NBRC 105244 / SMSP</strain>
    </source>
</reference>
<sequence length="284" mass="31044" precursor="true">MDKKDVLYLVAALALVLVIALVIKPVVTGQPLETGIPLPVTTLEITTMPEHMPSLMTPIIVSSVTTPPTSVPTSLPTWNPGAVQTVVFVDPSTYGLTTDESELKATRINVSSLDTNMTTFATLGSSQGASGTTKTMYIPFPYWELEYTVEPATKLTQSKFEITPTAGSGIAHSGIEGSYSTVKPEFMIQVMDGDDPNRIVRTITPPGGIDLDLWLGNEPEGGEYPTRTSKYASQVTPDVTPVDPRPWTEKFYEGQRNYYFIFTAKGLNSYSMKIKVPSRYIGQY</sequence>
<dbReference type="EMBL" id="CP003167">
    <property type="protein sequence ID" value="AGB02539.1"/>
    <property type="molecule type" value="Genomic_DNA"/>
</dbReference>
<keyword evidence="2" id="KW-1185">Reference proteome</keyword>
<evidence type="ECO:0000313" key="2">
    <source>
        <dbReference type="Proteomes" id="UP000010824"/>
    </source>
</evidence>
<gene>
    <name evidence="1" type="ordered locus">Metfor_1506</name>
</gene>
<dbReference type="AlphaFoldDB" id="L0HHH6"/>
<dbReference type="OrthoDB" id="117707at2157"/>
<dbReference type="KEGG" id="mfo:Metfor_1506"/>
<organism evidence="1 2">
    <name type="scientific">Methanoregula formicica (strain DSM 22288 / NBRC 105244 / SMSP)</name>
    <dbReference type="NCBI Taxonomy" id="593750"/>
    <lineage>
        <taxon>Archaea</taxon>
        <taxon>Methanobacteriati</taxon>
        <taxon>Methanobacteriota</taxon>
        <taxon>Stenosarchaea group</taxon>
        <taxon>Methanomicrobia</taxon>
        <taxon>Methanomicrobiales</taxon>
        <taxon>Methanoregulaceae</taxon>
        <taxon>Methanoregula</taxon>
    </lineage>
</organism>
<reference evidence="1 2" key="2">
    <citation type="journal article" date="2014" name="Genome Announc.">
        <title>Complete Genome Sequence of Methanoregula formicica SMSPT, a Mesophilic Hydrogenotrophic Methanogen Isolated from a Methanogenic Upflow Anaerobic Sludge Blanket Reactor.</title>
        <authorList>
            <person name="Yamamoto K."/>
            <person name="Tamaki H."/>
            <person name="Cadillo-Quiroz H."/>
            <person name="Imachi H."/>
            <person name="Kyrpides N."/>
            <person name="Woyke T."/>
            <person name="Goodwin L."/>
            <person name="Zinder S.H."/>
            <person name="Kamagata Y."/>
            <person name="Liu W.T."/>
        </authorList>
    </citation>
    <scope>NUCLEOTIDE SEQUENCE [LARGE SCALE GENOMIC DNA]</scope>
    <source>
        <strain evidence="2">DSM 22288 / NBRC 105244 / SMSP</strain>
    </source>
</reference>
<name>L0HHH6_METFS</name>
<dbReference type="InParanoid" id="L0HHH6"/>
<dbReference type="RefSeq" id="WP_015285502.1">
    <property type="nucleotide sequence ID" value="NC_019943.1"/>
</dbReference>
<dbReference type="eggNOG" id="arCOG06912">
    <property type="taxonomic scope" value="Archaea"/>
</dbReference>
<dbReference type="HOGENOM" id="CLU_081186_0_0_2"/>
<evidence type="ECO:0000313" key="1">
    <source>
        <dbReference type="EMBL" id="AGB02539.1"/>
    </source>
</evidence>